<dbReference type="InterPro" id="IPR001647">
    <property type="entry name" value="HTH_TetR"/>
</dbReference>
<organism evidence="7 8">
    <name type="scientific">Pseudonocardia alni</name>
    <name type="common">Amycolata alni</name>
    <dbReference type="NCBI Taxonomy" id="33907"/>
    <lineage>
        <taxon>Bacteria</taxon>
        <taxon>Bacillati</taxon>
        <taxon>Actinomycetota</taxon>
        <taxon>Actinomycetes</taxon>
        <taxon>Pseudonocardiales</taxon>
        <taxon>Pseudonocardiaceae</taxon>
        <taxon>Pseudonocardia</taxon>
    </lineage>
</organism>
<dbReference type="PANTHER" id="PTHR30055">
    <property type="entry name" value="HTH-TYPE TRANSCRIPTIONAL REGULATOR RUTR"/>
    <property type="match status" value="1"/>
</dbReference>
<evidence type="ECO:0000313" key="7">
    <source>
        <dbReference type="EMBL" id="NYG03300.1"/>
    </source>
</evidence>
<comment type="caution">
    <text evidence="7">The sequence shown here is derived from an EMBL/GenBank/DDBJ whole genome shotgun (WGS) entry which is preliminary data.</text>
</comment>
<dbReference type="GO" id="GO:0000976">
    <property type="term" value="F:transcription cis-regulatory region binding"/>
    <property type="evidence" value="ECO:0007669"/>
    <property type="project" value="TreeGrafter"/>
</dbReference>
<evidence type="ECO:0000256" key="3">
    <source>
        <dbReference type="ARBA" id="ARBA00023125"/>
    </source>
</evidence>
<dbReference type="InterPro" id="IPR036271">
    <property type="entry name" value="Tet_transcr_reg_TetR-rel_C_sf"/>
</dbReference>
<dbReference type="InterPro" id="IPR009057">
    <property type="entry name" value="Homeodomain-like_sf"/>
</dbReference>
<name>A0A852W4B3_PSEA5</name>
<dbReference type="EMBL" id="JACCCZ010000001">
    <property type="protein sequence ID" value="NYG03300.1"/>
    <property type="molecule type" value="Genomic_DNA"/>
</dbReference>
<keyword evidence="1" id="KW-0678">Repressor</keyword>
<evidence type="ECO:0000259" key="6">
    <source>
        <dbReference type="PROSITE" id="PS50977"/>
    </source>
</evidence>
<dbReference type="PROSITE" id="PS50977">
    <property type="entry name" value="HTH_TETR_2"/>
    <property type="match status" value="1"/>
</dbReference>
<dbReference type="Gene3D" id="1.10.357.10">
    <property type="entry name" value="Tetracycline Repressor, domain 2"/>
    <property type="match status" value="1"/>
</dbReference>
<dbReference type="SUPFAM" id="SSF48498">
    <property type="entry name" value="Tetracyclin repressor-like, C-terminal domain"/>
    <property type="match status" value="1"/>
</dbReference>
<protein>
    <submittedName>
        <fullName evidence="7">AcrR family transcriptional regulator</fullName>
    </submittedName>
</protein>
<evidence type="ECO:0000256" key="1">
    <source>
        <dbReference type="ARBA" id="ARBA00022491"/>
    </source>
</evidence>
<dbReference type="PANTHER" id="PTHR30055:SF234">
    <property type="entry name" value="HTH-TYPE TRANSCRIPTIONAL REGULATOR BETI"/>
    <property type="match status" value="1"/>
</dbReference>
<gene>
    <name evidence="7" type="ORF">HDA37_003585</name>
</gene>
<keyword evidence="4" id="KW-0804">Transcription</keyword>
<dbReference type="RefSeq" id="WP_179761712.1">
    <property type="nucleotide sequence ID" value="NZ_BAAAJZ010000003.1"/>
</dbReference>
<dbReference type="PRINTS" id="PR00455">
    <property type="entry name" value="HTHTETR"/>
</dbReference>
<keyword evidence="8" id="KW-1185">Reference proteome</keyword>
<dbReference type="GO" id="GO:0003700">
    <property type="term" value="F:DNA-binding transcription factor activity"/>
    <property type="evidence" value="ECO:0007669"/>
    <property type="project" value="TreeGrafter"/>
</dbReference>
<proteinExistence type="predicted"/>
<evidence type="ECO:0000313" key="8">
    <source>
        <dbReference type="Proteomes" id="UP000549695"/>
    </source>
</evidence>
<dbReference type="Pfam" id="PF13977">
    <property type="entry name" value="TetR_C_6"/>
    <property type="match status" value="1"/>
</dbReference>
<dbReference type="GeneID" id="98053297"/>
<dbReference type="Pfam" id="PF00440">
    <property type="entry name" value="TetR_N"/>
    <property type="match status" value="1"/>
</dbReference>
<evidence type="ECO:0000256" key="4">
    <source>
        <dbReference type="ARBA" id="ARBA00023163"/>
    </source>
</evidence>
<keyword evidence="2" id="KW-0805">Transcription regulation</keyword>
<sequence length="198" mass="22044">MTRAPRTRRPAGARREQILDVAAAAFAVGGYRGTSLAEVASRVGVSQPGLLHHFPTKDSLILAVLRHRDLDDDRHLEAHFADATPTTRDWLTAMGRRNETQPELVRLFTVTAAEALAPEHPAHEFFLERNRRVRASMGALVRRDQERGVLAADLDADQLAIELMALMNGLQLQWLRDPSVDMCGVLEARLDRLVAGER</sequence>
<feature type="DNA-binding region" description="H-T-H motif" evidence="5">
    <location>
        <begin position="35"/>
        <end position="54"/>
    </location>
</feature>
<feature type="domain" description="HTH tetR-type" evidence="6">
    <location>
        <begin position="12"/>
        <end position="72"/>
    </location>
</feature>
<evidence type="ECO:0000256" key="2">
    <source>
        <dbReference type="ARBA" id="ARBA00023015"/>
    </source>
</evidence>
<dbReference type="AlphaFoldDB" id="A0A852W4B3"/>
<dbReference type="Proteomes" id="UP000549695">
    <property type="component" value="Unassembled WGS sequence"/>
</dbReference>
<evidence type="ECO:0000256" key="5">
    <source>
        <dbReference type="PROSITE-ProRule" id="PRU00335"/>
    </source>
</evidence>
<dbReference type="InterPro" id="IPR050109">
    <property type="entry name" value="HTH-type_TetR-like_transc_reg"/>
</dbReference>
<keyword evidence="3 5" id="KW-0238">DNA-binding</keyword>
<reference evidence="7 8" key="1">
    <citation type="submission" date="2020-07" db="EMBL/GenBank/DDBJ databases">
        <title>Sequencing the genomes of 1000 actinobacteria strains.</title>
        <authorList>
            <person name="Klenk H.-P."/>
        </authorList>
    </citation>
    <scope>NUCLEOTIDE SEQUENCE [LARGE SCALE GENOMIC DNA]</scope>
    <source>
        <strain evidence="7 8">DSM 44749</strain>
    </source>
</reference>
<accession>A0A852W4B3</accession>
<dbReference type="InterPro" id="IPR039538">
    <property type="entry name" value="BetI_C"/>
</dbReference>
<dbReference type="SUPFAM" id="SSF46689">
    <property type="entry name" value="Homeodomain-like"/>
    <property type="match status" value="1"/>
</dbReference>